<name>B7AVV4_9FIRM</name>
<sequence>MVRAFHDEMSILEEEAVNMQKQFAEDILVKTQLVTKIVIKF</sequence>
<dbReference type="STRING" id="483218.BACPEC_02854"/>
<reference evidence="1 2" key="1">
    <citation type="submission" date="2008-11" db="EMBL/GenBank/DDBJ databases">
        <title>Draft genome sequence of Bacteroides pectinophilus (ATCC 43243).</title>
        <authorList>
            <person name="Sudarsanam P."/>
            <person name="Ley R."/>
            <person name="Guruge J."/>
            <person name="Turnbaugh P.J."/>
            <person name="Mahowald M."/>
            <person name="Liep D."/>
            <person name="Gordon J."/>
        </authorList>
    </citation>
    <scope>NUCLEOTIDE SEQUENCE [LARGE SCALE GENOMIC DNA]</scope>
    <source>
        <strain evidence="1 2">ATCC 43243</strain>
    </source>
</reference>
<gene>
    <name evidence="1" type="ORF">BACPEC_02854</name>
</gene>
<comment type="caution">
    <text evidence="1">The sequence shown here is derived from an EMBL/GenBank/DDBJ whole genome shotgun (WGS) entry which is preliminary data.</text>
</comment>
<dbReference type="EMBL" id="ABVQ01000037">
    <property type="protein sequence ID" value="EEC56345.1"/>
    <property type="molecule type" value="Genomic_DNA"/>
</dbReference>
<dbReference type="AlphaFoldDB" id="B7AVV4"/>
<organism evidence="1 2">
    <name type="scientific">[Bacteroides] pectinophilus ATCC 43243</name>
    <dbReference type="NCBI Taxonomy" id="483218"/>
    <lineage>
        <taxon>Bacteria</taxon>
        <taxon>Bacillati</taxon>
        <taxon>Bacillota</taxon>
        <taxon>Clostridia</taxon>
        <taxon>Eubacteriales</taxon>
    </lineage>
</organism>
<proteinExistence type="predicted"/>
<reference evidence="1 2" key="2">
    <citation type="submission" date="2008-11" db="EMBL/GenBank/DDBJ databases">
        <authorList>
            <person name="Fulton L."/>
            <person name="Clifton S."/>
            <person name="Fulton B."/>
            <person name="Xu J."/>
            <person name="Minx P."/>
            <person name="Pepin K.H."/>
            <person name="Johnson M."/>
            <person name="Bhonagiri V."/>
            <person name="Nash W.E."/>
            <person name="Mardis E.R."/>
            <person name="Wilson R.K."/>
        </authorList>
    </citation>
    <scope>NUCLEOTIDE SEQUENCE [LARGE SCALE GENOMIC DNA]</scope>
    <source>
        <strain evidence="1 2">ATCC 43243</strain>
    </source>
</reference>
<dbReference type="HOGENOM" id="CLU_3265879_0_0_9"/>
<keyword evidence="2" id="KW-1185">Reference proteome</keyword>
<dbReference type="Proteomes" id="UP000003136">
    <property type="component" value="Unassembled WGS sequence"/>
</dbReference>
<evidence type="ECO:0000313" key="2">
    <source>
        <dbReference type="Proteomes" id="UP000003136"/>
    </source>
</evidence>
<accession>B7AVV4</accession>
<evidence type="ECO:0000313" key="1">
    <source>
        <dbReference type="EMBL" id="EEC56345.1"/>
    </source>
</evidence>
<protein>
    <submittedName>
        <fullName evidence="1">Uncharacterized protein</fullName>
    </submittedName>
</protein>